<reference evidence="1 2" key="1">
    <citation type="journal article" date="2018" name="Sci. Data">
        <title>The draft genome sequence of cork oak.</title>
        <authorList>
            <person name="Ramos A.M."/>
            <person name="Usie A."/>
            <person name="Barbosa P."/>
            <person name="Barros P.M."/>
            <person name="Capote T."/>
            <person name="Chaves I."/>
            <person name="Simoes F."/>
            <person name="Abreu I."/>
            <person name="Carrasquinho I."/>
            <person name="Faro C."/>
            <person name="Guimaraes J.B."/>
            <person name="Mendonca D."/>
            <person name="Nobrega F."/>
            <person name="Rodrigues L."/>
            <person name="Saibo N.J.M."/>
            <person name="Varela M.C."/>
            <person name="Egas C."/>
            <person name="Matos J."/>
            <person name="Miguel C.M."/>
            <person name="Oliveira M.M."/>
            <person name="Ricardo C.P."/>
            <person name="Goncalves S."/>
        </authorList>
    </citation>
    <scope>NUCLEOTIDE SEQUENCE [LARGE SCALE GENOMIC DNA]</scope>
    <source>
        <strain evidence="2">cv. HL8</strain>
    </source>
</reference>
<evidence type="ECO:0000313" key="1">
    <source>
        <dbReference type="EMBL" id="KAK7840568.1"/>
    </source>
</evidence>
<keyword evidence="2" id="KW-1185">Reference proteome</keyword>
<dbReference type="Pfam" id="PF14009">
    <property type="entry name" value="PADRE"/>
    <property type="match status" value="1"/>
</dbReference>
<name>A0AAW0KQ55_QUESU</name>
<protein>
    <submittedName>
        <fullName evidence="1">Uncharacterized protein</fullName>
    </submittedName>
</protein>
<dbReference type="EMBL" id="PKMF04000258">
    <property type="protein sequence ID" value="KAK7840568.1"/>
    <property type="molecule type" value="Genomic_DNA"/>
</dbReference>
<evidence type="ECO:0000313" key="2">
    <source>
        <dbReference type="Proteomes" id="UP000237347"/>
    </source>
</evidence>
<organism evidence="1 2">
    <name type="scientific">Quercus suber</name>
    <name type="common">Cork oak</name>
    <dbReference type="NCBI Taxonomy" id="58331"/>
    <lineage>
        <taxon>Eukaryota</taxon>
        <taxon>Viridiplantae</taxon>
        <taxon>Streptophyta</taxon>
        <taxon>Embryophyta</taxon>
        <taxon>Tracheophyta</taxon>
        <taxon>Spermatophyta</taxon>
        <taxon>Magnoliopsida</taxon>
        <taxon>eudicotyledons</taxon>
        <taxon>Gunneridae</taxon>
        <taxon>Pentapetalae</taxon>
        <taxon>rosids</taxon>
        <taxon>fabids</taxon>
        <taxon>Fagales</taxon>
        <taxon>Fagaceae</taxon>
        <taxon>Quercus</taxon>
    </lineage>
</organism>
<dbReference type="Proteomes" id="UP000237347">
    <property type="component" value="Unassembled WGS sequence"/>
</dbReference>
<proteinExistence type="predicted"/>
<sequence length="133" mass="15441">MEKYPGMFVARTEVFTNPHKSLLHPEENLLPGQKYYIIPSRTVQKLKCRYLEKAQVKEISEEEEWDSKIIIDAGEVSMEESVCSAKEFYLSRERWSKCSKKKGIRNKTPFVPPLPKAKSFRGFPWEPSLTSVA</sequence>
<accession>A0AAW0KQ55</accession>
<gene>
    <name evidence="1" type="ORF">CFP56_016448</name>
</gene>
<dbReference type="AlphaFoldDB" id="A0AAW0KQ55"/>
<dbReference type="InterPro" id="IPR025322">
    <property type="entry name" value="PADRE_dom"/>
</dbReference>
<comment type="caution">
    <text evidence="1">The sequence shown here is derived from an EMBL/GenBank/DDBJ whole genome shotgun (WGS) entry which is preliminary data.</text>
</comment>
<dbReference type="PANTHER" id="PTHR33052">
    <property type="entry name" value="DUF4228 DOMAIN PROTEIN-RELATED"/>
    <property type="match status" value="1"/>
</dbReference>